<accession>A0ABY3CAY9</accession>
<evidence type="ECO:0000313" key="1">
    <source>
        <dbReference type="EMBL" id="TRW95844.1"/>
    </source>
</evidence>
<keyword evidence="2" id="KW-1185">Reference proteome</keyword>
<dbReference type="EMBL" id="RYFG02000087">
    <property type="protein sequence ID" value="TRW95844.1"/>
    <property type="molecule type" value="Genomic_DNA"/>
</dbReference>
<protein>
    <submittedName>
        <fullName evidence="1">Uncharacterized protein</fullName>
    </submittedName>
</protein>
<gene>
    <name evidence="1" type="ORF">EKO24_009575</name>
</gene>
<comment type="caution">
    <text evidence="1">The sequence shown here is derived from an EMBL/GenBank/DDBJ whole genome shotgun (WGS) entry which is preliminary data.</text>
</comment>
<dbReference type="Proteomes" id="UP000733744">
    <property type="component" value="Unassembled WGS sequence"/>
</dbReference>
<name>A0ABY3CAY9_9GAMM</name>
<organism evidence="1 2">
    <name type="scientific">Candidatus Methylobacter oryzae</name>
    <dbReference type="NCBI Taxonomy" id="2497749"/>
    <lineage>
        <taxon>Bacteria</taxon>
        <taxon>Pseudomonadati</taxon>
        <taxon>Pseudomonadota</taxon>
        <taxon>Gammaproteobacteria</taxon>
        <taxon>Methylococcales</taxon>
        <taxon>Methylococcaceae</taxon>
        <taxon>Methylobacter</taxon>
    </lineage>
</organism>
<dbReference type="RefSeq" id="WP_127030029.1">
    <property type="nucleotide sequence ID" value="NZ_RYFG02000087.1"/>
</dbReference>
<reference evidence="1 2" key="1">
    <citation type="journal article" date="2019" name="Antonie Van Leeuwenhoek">
        <title>Description of 'Ca. Methylobacter oryzae' KRF1, a novel species from the environmentally important Methylobacter clade 2.</title>
        <authorList>
            <person name="Khatri K."/>
            <person name="Mohite J.A."/>
            <person name="Pandit P.S."/>
            <person name="Bahulikar R."/>
            <person name="Rahalkar M.C."/>
        </authorList>
    </citation>
    <scope>NUCLEOTIDE SEQUENCE [LARGE SCALE GENOMIC DNA]</scope>
    <source>
        <strain evidence="1 2">KRF1</strain>
    </source>
</reference>
<evidence type="ECO:0000313" key="2">
    <source>
        <dbReference type="Proteomes" id="UP000733744"/>
    </source>
</evidence>
<sequence>MTDDESAAYEAEILKLWDELPDYAKTQSLLDKLKDRCPPSLMKKLQKRERNTPLIIADDNEGDEDL</sequence>
<proteinExistence type="predicted"/>